<comment type="similarity">
    <text evidence="3">Belongs to the peptidase C54 family.</text>
</comment>
<keyword evidence="8" id="KW-0788">Thiol protease</keyword>
<evidence type="ECO:0000313" key="15">
    <source>
        <dbReference type="EMBL" id="KAJ7775900.1"/>
    </source>
</evidence>
<evidence type="ECO:0000256" key="13">
    <source>
        <dbReference type="SAM" id="MobiDB-lite"/>
    </source>
</evidence>
<keyword evidence="10" id="KW-0072">Autophagy</keyword>
<evidence type="ECO:0000256" key="5">
    <source>
        <dbReference type="ARBA" id="ARBA00022490"/>
    </source>
</evidence>
<name>A0AAD7NUN9_9AGAR</name>
<feature type="compositionally biased region" description="Low complexity" evidence="13">
    <location>
        <begin position="668"/>
        <end position="681"/>
    </location>
</feature>
<feature type="compositionally biased region" description="Low complexity" evidence="13">
    <location>
        <begin position="400"/>
        <end position="416"/>
    </location>
</feature>
<accession>A0AAD7NUN9</accession>
<feature type="compositionally biased region" description="Low complexity" evidence="13">
    <location>
        <begin position="971"/>
        <end position="989"/>
    </location>
</feature>
<dbReference type="GO" id="GO:0019786">
    <property type="term" value="F:protein-phosphatidylethanolamide deconjugating activity"/>
    <property type="evidence" value="ECO:0007669"/>
    <property type="project" value="InterPro"/>
</dbReference>
<dbReference type="InterPro" id="IPR038765">
    <property type="entry name" value="Papain-like_cys_pep_sf"/>
</dbReference>
<organism evidence="15 16">
    <name type="scientific">Mycena maculata</name>
    <dbReference type="NCBI Taxonomy" id="230809"/>
    <lineage>
        <taxon>Eukaryota</taxon>
        <taxon>Fungi</taxon>
        <taxon>Dikarya</taxon>
        <taxon>Basidiomycota</taxon>
        <taxon>Agaricomycotina</taxon>
        <taxon>Agaricomycetes</taxon>
        <taxon>Agaricomycetidae</taxon>
        <taxon>Agaricales</taxon>
        <taxon>Marasmiineae</taxon>
        <taxon>Mycenaceae</taxon>
        <taxon>Mycena</taxon>
    </lineage>
</organism>
<dbReference type="SUPFAM" id="SSF54001">
    <property type="entry name" value="Cysteine proteinases"/>
    <property type="match status" value="1"/>
</dbReference>
<dbReference type="Proteomes" id="UP001215280">
    <property type="component" value="Unassembled WGS sequence"/>
</dbReference>
<evidence type="ECO:0000256" key="9">
    <source>
        <dbReference type="ARBA" id="ARBA00022927"/>
    </source>
</evidence>
<evidence type="ECO:0000256" key="8">
    <source>
        <dbReference type="ARBA" id="ARBA00022807"/>
    </source>
</evidence>
<evidence type="ECO:0000256" key="4">
    <source>
        <dbReference type="ARBA" id="ARBA00022448"/>
    </source>
</evidence>
<dbReference type="GO" id="GO:0000045">
    <property type="term" value="P:autophagosome assembly"/>
    <property type="evidence" value="ECO:0007669"/>
    <property type="project" value="TreeGrafter"/>
</dbReference>
<evidence type="ECO:0000256" key="6">
    <source>
        <dbReference type="ARBA" id="ARBA00022670"/>
    </source>
</evidence>
<evidence type="ECO:0000256" key="1">
    <source>
        <dbReference type="ARBA" id="ARBA00004329"/>
    </source>
</evidence>
<dbReference type="GO" id="GO:0000423">
    <property type="term" value="P:mitophagy"/>
    <property type="evidence" value="ECO:0007669"/>
    <property type="project" value="TreeGrafter"/>
</dbReference>
<evidence type="ECO:0000256" key="10">
    <source>
        <dbReference type="ARBA" id="ARBA00023006"/>
    </source>
</evidence>
<dbReference type="PANTHER" id="PTHR22624">
    <property type="entry name" value="CYSTEINE PROTEASE ATG4"/>
    <property type="match status" value="1"/>
</dbReference>
<dbReference type="AlphaFoldDB" id="A0AAD7NUN9"/>
<reference evidence="15" key="1">
    <citation type="submission" date="2023-03" db="EMBL/GenBank/DDBJ databases">
        <title>Massive genome expansion in bonnet fungi (Mycena s.s.) driven by repeated elements and novel gene families across ecological guilds.</title>
        <authorList>
            <consortium name="Lawrence Berkeley National Laboratory"/>
            <person name="Harder C.B."/>
            <person name="Miyauchi S."/>
            <person name="Viragh M."/>
            <person name="Kuo A."/>
            <person name="Thoen E."/>
            <person name="Andreopoulos B."/>
            <person name="Lu D."/>
            <person name="Skrede I."/>
            <person name="Drula E."/>
            <person name="Henrissat B."/>
            <person name="Morin E."/>
            <person name="Kohler A."/>
            <person name="Barry K."/>
            <person name="LaButti K."/>
            <person name="Morin E."/>
            <person name="Salamov A."/>
            <person name="Lipzen A."/>
            <person name="Mereny Z."/>
            <person name="Hegedus B."/>
            <person name="Baldrian P."/>
            <person name="Stursova M."/>
            <person name="Weitz H."/>
            <person name="Taylor A."/>
            <person name="Grigoriev I.V."/>
            <person name="Nagy L.G."/>
            <person name="Martin F."/>
            <person name="Kauserud H."/>
        </authorList>
    </citation>
    <scope>NUCLEOTIDE SEQUENCE</scope>
    <source>
        <strain evidence="15">CBHHK188m</strain>
    </source>
</reference>
<evidence type="ECO:0000256" key="7">
    <source>
        <dbReference type="ARBA" id="ARBA00022801"/>
    </source>
</evidence>
<evidence type="ECO:0000256" key="2">
    <source>
        <dbReference type="ARBA" id="ARBA00004496"/>
    </source>
</evidence>
<feature type="region of interest" description="Disordered" evidence="13">
    <location>
        <begin position="1"/>
        <end position="271"/>
    </location>
</feature>
<dbReference type="InterPro" id="IPR046792">
    <property type="entry name" value="Peptidase_C54_cat"/>
</dbReference>
<feature type="compositionally biased region" description="Low complexity" evidence="13">
    <location>
        <begin position="71"/>
        <end position="109"/>
    </location>
</feature>
<proteinExistence type="inferred from homology"/>
<evidence type="ECO:0000256" key="11">
    <source>
        <dbReference type="ARBA" id="ARBA00029362"/>
    </source>
</evidence>
<keyword evidence="5" id="KW-0963">Cytoplasm</keyword>
<evidence type="ECO:0000256" key="3">
    <source>
        <dbReference type="ARBA" id="ARBA00010958"/>
    </source>
</evidence>
<dbReference type="GO" id="GO:0035973">
    <property type="term" value="P:aggrephagy"/>
    <property type="evidence" value="ECO:0007669"/>
    <property type="project" value="TreeGrafter"/>
</dbReference>
<comment type="subcellular location">
    <subcellularLocation>
        <location evidence="2">Cytoplasm</location>
    </subcellularLocation>
    <subcellularLocation>
        <location evidence="1">Preautophagosomal structure</location>
    </subcellularLocation>
</comment>
<sequence>MAPSSKRASAQRASTHDSGINAGTGTDAGTAASTTLSSAATSASTSPTTSSRTTPSASTVKISSSTAGNGAAPSNSSTLSTTSAATTSAPSTSSSRPTISTSTPARANPNQPPPTSPQTGTASKLPRFLQSPLQRDRSKSLSVDRPPSAASSSSHSHTSASTSTSTSSGGGRKSGRFLGLGSKDAKERERERQRIREVERAAPSAAELLTLHEGTASPTSYDFDEPSSPPSAYGGGTARPHMRSERRFSFSQSTPPSSLGHGADYPNGQTLQLQRSPSRLGADGALASRLSGWFAHLAGSTSDLSLTSTVGGALSHSVSTASALASSASKKHSGEGGSKTGLLDKAVRYLLDGDAAPDRSQAEIWLMGVKLPGWGRADEERVAAALNSSSHSHSHHSSSHSHSSPSSSRRSSSSADDAPDPGPWPAAFHAAFYAQVWCTYRAGFEPIRDLPSLASLPPPLTFSGPPSELGSSYATVHPPGHSPSQSDSSSASHSSYTTSHSSHSSGSSYPSNTSGAKKRWWALGGGGQKGWTSDAGWGCMLRTAQSLLATALARVGDPSPPLSFAAHTTSPTAFAAHARLLSWFLDAPAAPFGVHRMALAGKAAGKDVGMWFGPSAAAGAVRMLVDGFPACGLGVSVATDGTLYQTEVYAASHSPAALAALQASARSPVSSHGHGSVQSHSSHGHKDGKHVKPETRAWGDRPVLLLLGIRLGPNSVNPVYYETIKMLYTFQQSVGIAGGRPSSSYYFVGVQGDGLFYLDPHHSRPVAPLCPFVPPTHPTSTHEDARPATNGTAHDTHRLSPDYGYAPAGSMSPDSHARGGSMSPDFCAGARAQDPMTEDELYGPPRAPLAANDHAHTHDHDDAVGGPPPGGAAHFASAYSVAELRTFHCERVRKMPLSGLDSSTLLGFVCRREADWADLRRRITELPRTIFSIQDEPPTWPGSDDDDDMGLQSISDPEEVEDAGEDGGGVSSASHAVSSSSHGVSNSSHITASGARNEEVDTEDNPVAPVIPLPASRFDIPPPPTAGKGSAEGPAYPELEDEGDDGFVDAGDVGIEDDWVDPVAAPPPPAPAAIKKSSSSKGKGKSRGKKAVPVPSVHYPFPVSVEDSAPVTPAPQVRERDRNVTVSPRAGGGGGAVGQRMHTARARDGGRTQSGGVRGVLTEDS</sequence>
<feature type="compositionally biased region" description="Acidic residues" evidence="13">
    <location>
        <begin position="1038"/>
        <end position="1047"/>
    </location>
</feature>
<evidence type="ECO:0000256" key="12">
    <source>
        <dbReference type="ARBA" id="ARBA00030240"/>
    </source>
</evidence>
<feature type="compositionally biased region" description="Low complexity" evidence="13">
    <location>
        <begin position="148"/>
        <end position="167"/>
    </location>
</feature>
<feature type="compositionally biased region" description="Basic and acidic residues" evidence="13">
    <location>
        <begin position="183"/>
        <end position="200"/>
    </location>
</feature>
<dbReference type="GO" id="GO:0000407">
    <property type="term" value="C:phagophore assembly site"/>
    <property type="evidence" value="ECO:0007669"/>
    <property type="project" value="UniProtKB-SubCell"/>
</dbReference>
<evidence type="ECO:0000259" key="14">
    <source>
        <dbReference type="Pfam" id="PF03416"/>
    </source>
</evidence>
<feature type="compositionally biased region" description="Low complexity" evidence="13">
    <location>
        <begin position="477"/>
        <end position="512"/>
    </location>
</feature>
<feature type="region of interest" description="Disordered" evidence="13">
    <location>
        <begin position="932"/>
        <end position="1165"/>
    </location>
</feature>
<gene>
    <name evidence="15" type="ORF">DFH07DRAFT_1056688</name>
</gene>
<feature type="region of interest" description="Disordered" evidence="13">
    <location>
        <begin position="777"/>
        <end position="860"/>
    </location>
</feature>
<dbReference type="Pfam" id="PF03416">
    <property type="entry name" value="Peptidase_C54"/>
    <property type="match status" value="1"/>
</dbReference>
<keyword evidence="4" id="KW-0813">Transport</keyword>
<evidence type="ECO:0000313" key="16">
    <source>
        <dbReference type="Proteomes" id="UP001215280"/>
    </source>
</evidence>
<dbReference type="GO" id="GO:0034727">
    <property type="term" value="P:piecemeal microautophagy of the nucleus"/>
    <property type="evidence" value="ECO:0007669"/>
    <property type="project" value="TreeGrafter"/>
</dbReference>
<dbReference type="InterPro" id="IPR005078">
    <property type="entry name" value="Peptidase_C54"/>
</dbReference>
<dbReference type="GO" id="GO:0015031">
    <property type="term" value="P:protein transport"/>
    <property type="evidence" value="ECO:0007669"/>
    <property type="project" value="UniProtKB-KW"/>
</dbReference>
<comment type="catalytic activity">
    <reaction evidence="11">
        <text>[protein]-C-terminal L-amino acid-glycyl-phosphatidylethanolamide + H2O = [protein]-C-terminal L-amino acid-glycine + a 1,2-diacyl-sn-glycero-3-phosphoethanolamine</text>
        <dbReference type="Rhea" id="RHEA:67548"/>
        <dbReference type="Rhea" id="RHEA-COMP:17323"/>
        <dbReference type="Rhea" id="RHEA-COMP:17324"/>
        <dbReference type="ChEBI" id="CHEBI:15377"/>
        <dbReference type="ChEBI" id="CHEBI:64612"/>
        <dbReference type="ChEBI" id="CHEBI:172940"/>
        <dbReference type="ChEBI" id="CHEBI:172941"/>
    </reaction>
    <physiologicalReaction direction="left-to-right" evidence="11">
        <dbReference type="Rhea" id="RHEA:67549"/>
    </physiologicalReaction>
</comment>
<feature type="compositionally biased region" description="Polar residues" evidence="13">
    <location>
        <begin position="1"/>
        <end position="18"/>
    </location>
</feature>
<dbReference type="GO" id="GO:0016485">
    <property type="term" value="P:protein processing"/>
    <property type="evidence" value="ECO:0007669"/>
    <property type="project" value="TreeGrafter"/>
</dbReference>
<feature type="region of interest" description="Disordered" evidence="13">
    <location>
        <begin position="464"/>
        <end position="512"/>
    </location>
</feature>
<keyword evidence="9" id="KW-0653">Protein transport</keyword>
<keyword evidence="16" id="KW-1185">Reference proteome</keyword>
<protein>
    <recommendedName>
        <fullName evidence="12">Autophagy-related protein 4</fullName>
    </recommendedName>
</protein>
<feature type="compositionally biased region" description="Low complexity" evidence="13">
    <location>
        <begin position="23"/>
        <end position="59"/>
    </location>
</feature>
<comment type="caution">
    <text evidence="15">The sequence shown here is derived from an EMBL/GenBank/DDBJ whole genome shotgun (WGS) entry which is preliminary data.</text>
</comment>
<dbReference type="EMBL" id="JARJLG010000013">
    <property type="protein sequence ID" value="KAJ7775900.1"/>
    <property type="molecule type" value="Genomic_DNA"/>
</dbReference>
<feature type="compositionally biased region" description="Acidic residues" evidence="13">
    <location>
        <begin position="956"/>
        <end position="965"/>
    </location>
</feature>
<dbReference type="GO" id="GO:0004197">
    <property type="term" value="F:cysteine-type endopeptidase activity"/>
    <property type="evidence" value="ECO:0007669"/>
    <property type="project" value="TreeGrafter"/>
</dbReference>
<keyword evidence="7" id="KW-0378">Hydrolase</keyword>
<keyword evidence="6" id="KW-0645">Protease</keyword>
<feature type="domain" description="Peptidase C54 catalytic" evidence="14">
    <location>
        <begin position="426"/>
        <end position="921"/>
    </location>
</feature>
<dbReference type="PANTHER" id="PTHR22624:SF49">
    <property type="entry name" value="CYSTEINE PROTEASE"/>
    <property type="match status" value="1"/>
</dbReference>
<feature type="compositionally biased region" description="Low complexity" evidence="13">
    <location>
        <begin position="1072"/>
        <end position="1081"/>
    </location>
</feature>
<feature type="region of interest" description="Disordered" evidence="13">
    <location>
        <begin position="384"/>
        <end position="421"/>
    </location>
</feature>
<feature type="region of interest" description="Disordered" evidence="13">
    <location>
        <begin position="668"/>
        <end position="694"/>
    </location>
</feature>